<accession>A0A2N9JAK5</accession>
<sequence>MAILLSLPPHPPHLPQKPINLTTPKPTIPTTSSKRLFLLKTTSLCLISLTPPYPIAHSSTQPSQPPKPALSGIANTKSWFQFYGDGFAIRVPPEFQDIMEPEDYSAGLSLYGDKAKPKTFAARFASLDGYEVLSVVIRPSNQLKITFLEAKDITDLGSLKEASKIFVPVNLSFSTLSGIGSDASHAALAGGSTLYSARTIKVKEEEGLRTYYFYEFGRDAQHVALMAAVNGGKAIIAGATAPQSRWEDHGVKLRSAAISLTVL</sequence>
<dbReference type="PANTHER" id="PTHR37764:SF1">
    <property type="entry name" value="KETOSE_ALDOSE ISOMERASE, PUTATIVE (MOG1_PSBP_DUF1795-LIKE PHOTOSYSTEM II REACTION CENTER PSBP FAMILY PROTEIN)-RELATED"/>
    <property type="match status" value="1"/>
</dbReference>
<reference evidence="1" key="1">
    <citation type="submission" date="2018-02" db="EMBL/GenBank/DDBJ databases">
        <authorList>
            <person name="Cohen D.B."/>
            <person name="Kent A.D."/>
        </authorList>
    </citation>
    <scope>NUCLEOTIDE SEQUENCE</scope>
</reference>
<dbReference type="InterPro" id="IPR016123">
    <property type="entry name" value="Mog1/PsbP_a/b/a-sand"/>
</dbReference>
<dbReference type="SUPFAM" id="SSF55724">
    <property type="entry name" value="Mog1p/PsbP-like"/>
    <property type="match status" value="1"/>
</dbReference>
<evidence type="ECO:0000313" key="1">
    <source>
        <dbReference type="EMBL" id="SPD33918.1"/>
    </source>
</evidence>
<proteinExistence type="predicted"/>
<dbReference type="GO" id="GO:0009507">
    <property type="term" value="C:chloroplast"/>
    <property type="evidence" value="ECO:0007669"/>
    <property type="project" value="TreeGrafter"/>
</dbReference>
<gene>
    <name evidence="1" type="ORF">FSB_LOCUS61800</name>
</gene>
<protein>
    <recommendedName>
        <fullName evidence="2">PsbP C-terminal domain-containing protein</fullName>
    </recommendedName>
</protein>
<dbReference type="Gene3D" id="3.40.1000.10">
    <property type="entry name" value="Mog1/PsbP, alpha/beta/alpha sandwich"/>
    <property type="match status" value="1"/>
</dbReference>
<evidence type="ECO:0008006" key="2">
    <source>
        <dbReference type="Google" id="ProtNLM"/>
    </source>
</evidence>
<name>A0A2N9JAK5_FAGSY</name>
<dbReference type="AlphaFoldDB" id="A0A2N9JAK5"/>
<dbReference type="EMBL" id="OIVN01006480">
    <property type="protein sequence ID" value="SPD33918.1"/>
    <property type="molecule type" value="Genomic_DNA"/>
</dbReference>
<organism evidence="1">
    <name type="scientific">Fagus sylvatica</name>
    <name type="common">Beechnut</name>
    <dbReference type="NCBI Taxonomy" id="28930"/>
    <lineage>
        <taxon>Eukaryota</taxon>
        <taxon>Viridiplantae</taxon>
        <taxon>Streptophyta</taxon>
        <taxon>Embryophyta</taxon>
        <taxon>Tracheophyta</taxon>
        <taxon>Spermatophyta</taxon>
        <taxon>Magnoliopsida</taxon>
        <taxon>eudicotyledons</taxon>
        <taxon>Gunneridae</taxon>
        <taxon>Pentapetalae</taxon>
        <taxon>rosids</taxon>
        <taxon>fabids</taxon>
        <taxon>Fagales</taxon>
        <taxon>Fagaceae</taxon>
        <taxon>Fagus</taxon>
    </lineage>
</organism>
<dbReference type="PANTHER" id="PTHR37764">
    <property type="entry name" value="KETOSE/ALDOSE ISOMERASE, PUTATIVE (MOG1/PSBP/DUF1795-LIKE PHOTOSYSTEM II REACTION CENTER PSBP FAMILY PROTEIN)-RELATED"/>
    <property type="match status" value="1"/>
</dbReference>